<dbReference type="SUPFAM" id="SSF53300">
    <property type="entry name" value="vWA-like"/>
    <property type="match status" value="1"/>
</dbReference>
<dbReference type="InterPro" id="IPR002881">
    <property type="entry name" value="DUF58"/>
</dbReference>
<dbReference type="Proteomes" id="UP001319180">
    <property type="component" value="Unassembled WGS sequence"/>
</dbReference>
<dbReference type="Pfam" id="PF01882">
    <property type="entry name" value="DUF58"/>
    <property type="match status" value="1"/>
</dbReference>
<accession>A0AAP2D714</accession>
<reference evidence="2 3" key="1">
    <citation type="submission" date="2021-05" db="EMBL/GenBank/DDBJ databases">
        <title>A Polyphasic approach of four new species of the genus Ohtaekwangia: Ohtaekwangia histidinii sp. nov., Ohtaekwangia cretensis sp. nov., Ohtaekwangia indiensis sp. nov., Ohtaekwangia reichenbachii sp. nov. from diverse environment.</title>
        <authorList>
            <person name="Octaviana S."/>
        </authorList>
    </citation>
    <scope>NUCLEOTIDE SEQUENCE [LARGE SCALE GENOMIC DNA]</scope>
    <source>
        <strain evidence="2 3">PWU37</strain>
    </source>
</reference>
<dbReference type="PANTHER" id="PTHR33608:SF7">
    <property type="entry name" value="DUF58 DOMAIN-CONTAINING PROTEIN"/>
    <property type="match status" value="1"/>
</dbReference>
<organism evidence="2 3">
    <name type="scientific">Dawidia soli</name>
    <dbReference type="NCBI Taxonomy" id="2782352"/>
    <lineage>
        <taxon>Bacteria</taxon>
        <taxon>Pseudomonadati</taxon>
        <taxon>Bacteroidota</taxon>
        <taxon>Cytophagia</taxon>
        <taxon>Cytophagales</taxon>
        <taxon>Chryseotaleaceae</taxon>
        <taxon>Dawidia</taxon>
    </lineage>
</organism>
<keyword evidence="3" id="KW-1185">Reference proteome</keyword>
<feature type="domain" description="VWFA" evidence="1">
    <location>
        <begin position="77"/>
        <end position="260"/>
    </location>
</feature>
<dbReference type="InterPro" id="IPR036465">
    <property type="entry name" value="vWFA_dom_sf"/>
</dbReference>
<dbReference type="SMART" id="SM00327">
    <property type="entry name" value="VWA"/>
    <property type="match status" value="1"/>
</dbReference>
<dbReference type="RefSeq" id="WP_254089835.1">
    <property type="nucleotide sequence ID" value="NZ_JAHESC010000009.1"/>
</dbReference>
<evidence type="ECO:0000259" key="1">
    <source>
        <dbReference type="SMART" id="SM00327"/>
    </source>
</evidence>
<name>A0AAP2D714_9BACT</name>
<dbReference type="Gene3D" id="3.40.50.410">
    <property type="entry name" value="von Willebrand factor, type A domain"/>
    <property type="match status" value="1"/>
</dbReference>
<protein>
    <submittedName>
        <fullName evidence="2">DUF58 domain-containing protein</fullName>
    </submittedName>
</protein>
<dbReference type="PANTHER" id="PTHR33608">
    <property type="entry name" value="BLL2464 PROTEIN"/>
    <property type="match status" value="1"/>
</dbReference>
<dbReference type="EMBL" id="JAHESC010000009">
    <property type="protein sequence ID" value="MBT1686598.1"/>
    <property type="molecule type" value="Genomic_DNA"/>
</dbReference>
<sequence>MKVDLTKINPHTSLELLARQLVEGFITGLHKSPYHGFSVEFAEHRLYNEGESTRHIDWKVYARTDRLFTKRYEEETNLRCLIAIDVSASMFYPAATQAKIQFTKYASAALAYLLNRQRDAVGLCLFSDTVHELTPVKSTPTHLNKVLRSLNDLEQRKPQAPANTNVARVLHEVAEKIHKRSLVIIFSDMFDSAESADELFKALQHLKHNKHEVVVFHVMDNQTELYFSFEDRPMEFIDLENGEKLKLNPADVKQIYQDEASRFYKALKMRCNQYKIDFIEADVKSDFDLILQTYLIKRANMR</sequence>
<proteinExistence type="predicted"/>
<dbReference type="AlphaFoldDB" id="A0AAP2D714"/>
<evidence type="ECO:0000313" key="3">
    <source>
        <dbReference type="Proteomes" id="UP001319180"/>
    </source>
</evidence>
<comment type="caution">
    <text evidence="2">The sequence shown here is derived from an EMBL/GenBank/DDBJ whole genome shotgun (WGS) entry which is preliminary data.</text>
</comment>
<dbReference type="InterPro" id="IPR002035">
    <property type="entry name" value="VWF_A"/>
</dbReference>
<evidence type="ECO:0000313" key="2">
    <source>
        <dbReference type="EMBL" id="MBT1686598.1"/>
    </source>
</evidence>
<gene>
    <name evidence="2" type="ORF">KK078_08530</name>
</gene>
<dbReference type="CDD" id="cd00198">
    <property type="entry name" value="vWFA"/>
    <property type="match status" value="1"/>
</dbReference>